<dbReference type="SUPFAM" id="SSF47473">
    <property type="entry name" value="EF-hand"/>
    <property type="match status" value="2"/>
</dbReference>
<keyword evidence="2 10" id="KW-0732">Signal</keyword>
<dbReference type="PhylomeDB" id="Q18887"/>
<protein>
    <recommendedName>
        <fullName evidence="8">45 kDa calcium-binding protein</fullName>
    </recommendedName>
    <alternativeName>
        <fullName evidence="9">Stromal cell-derived factor 4</fullName>
    </alternativeName>
</protein>
<evidence type="ECO:0000313" key="12">
    <source>
        <dbReference type="EMBL" id="CCD68180.1"/>
    </source>
</evidence>
<dbReference type="KEGG" id="cel:CELE_C56C10.9"/>
<dbReference type="PROSITE" id="PS50222">
    <property type="entry name" value="EF_HAND_2"/>
    <property type="match status" value="3"/>
</dbReference>
<gene>
    <name evidence="12 14" type="ORF">C56C10.9</name>
    <name evidence="12" type="ORF">CELE_C56C10.9</name>
</gene>
<dbReference type="eggNOG" id="KOG4251">
    <property type="taxonomic scope" value="Eukaryota"/>
</dbReference>
<evidence type="ECO:0000256" key="7">
    <source>
        <dbReference type="ARBA" id="ARBA00023769"/>
    </source>
</evidence>
<evidence type="ECO:0000256" key="8">
    <source>
        <dbReference type="ARBA" id="ARBA00023817"/>
    </source>
</evidence>
<dbReference type="HOGENOM" id="CLU_044718_1_1_1"/>
<feature type="domain" description="EF-hand" evidence="11">
    <location>
        <begin position="62"/>
        <end position="97"/>
    </location>
</feature>
<dbReference type="Bgee" id="WBGene00016965">
    <property type="expression patterns" value="Expressed in germ line (C elegans) and 4 other cell types or tissues"/>
</dbReference>
<dbReference type="PROSITE" id="PS00018">
    <property type="entry name" value="EF_HAND_1"/>
    <property type="match status" value="1"/>
</dbReference>
<dbReference type="RefSeq" id="NP_495338.1">
    <property type="nucleotide sequence ID" value="NM_062937.8"/>
</dbReference>
<feature type="domain" description="EF-hand" evidence="11">
    <location>
        <begin position="101"/>
        <end position="136"/>
    </location>
</feature>
<dbReference type="CTD" id="183859"/>
<dbReference type="Proteomes" id="UP000001940">
    <property type="component" value="Chromosome II"/>
</dbReference>
<organism evidence="12 13">
    <name type="scientific">Caenorhabditis elegans</name>
    <dbReference type="NCBI Taxonomy" id="6239"/>
    <lineage>
        <taxon>Eukaryota</taxon>
        <taxon>Metazoa</taxon>
        <taxon>Ecdysozoa</taxon>
        <taxon>Nematoda</taxon>
        <taxon>Chromadorea</taxon>
        <taxon>Rhabditida</taxon>
        <taxon>Rhabditina</taxon>
        <taxon>Rhabditomorpha</taxon>
        <taxon>Rhabditoidea</taxon>
        <taxon>Rhabditidae</taxon>
        <taxon>Peloderinae</taxon>
        <taxon>Caenorhabditis</taxon>
    </lineage>
</organism>
<dbReference type="GO" id="GO:0005509">
    <property type="term" value="F:calcium ion binding"/>
    <property type="evidence" value="ECO:0000318"/>
    <property type="project" value="GO_Central"/>
</dbReference>
<keyword evidence="4" id="KW-0106">Calcium</keyword>
<dbReference type="PANTHER" id="PTHR10827">
    <property type="entry name" value="RETICULOCALBIN"/>
    <property type="match status" value="1"/>
</dbReference>
<proteinExistence type="predicted"/>
<evidence type="ECO:0000256" key="10">
    <source>
        <dbReference type="SAM" id="SignalP"/>
    </source>
</evidence>
<dbReference type="Pfam" id="PF13499">
    <property type="entry name" value="EF-hand_7"/>
    <property type="match status" value="1"/>
</dbReference>
<dbReference type="PaxDb" id="6239-C56C10.9"/>
<feature type="domain" description="EF-hand" evidence="11">
    <location>
        <begin position="152"/>
        <end position="187"/>
    </location>
</feature>
<comment type="subcellular location">
    <subcellularLocation>
        <location evidence="7">Golgi apparatus lumen</location>
    </subcellularLocation>
</comment>
<dbReference type="InterPro" id="IPR018247">
    <property type="entry name" value="EF_Hand_1_Ca_BS"/>
</dbReference>
<dbReference type="IntAct" id="Q18887">
    <property type="interactions" value="1"/>
</dbReference>
<feature type="chain" id="PRO_5004187024" description="45 kDa calcium-binding protein" evidence="10">
    <location>
        <begin position="17"/>
        <end position="320"/>
    </location>
</feature>
<dbReference type="AlphaFoldDB" id="Q18887"/>
<dbReference type="AGR" id="WB:WBGene00016965"/>
<evidence type="ECO:0000313" key="13">
    <source>
        <dbReference type="Proteomes" id="UP000001940"/>
    </source>
</evidence>
<evidence type="ECO:0000256" key="2">
    <source>
        <dbReference type="ARBA" id="ARBA00022729"/>
    </source>
</evidence>
<sequence length="320" mass="37557">MLKPLLAIFMISSALSIPLNRSDFLENDHVELMPLEKDGELNDKFRQEMIFSHNLDPSDSKQLSESIKEMFKKTDVNDDGFLTAGELKQQIRKNMEEHLEKSKNDSEIFFDIVDTNKDGSIVWEEFEPHFSKMHEKDHSDSELMDVHTEDPHRVDDEKRMFNRSDITRDGRLDRMEWHIFLHPEYSAQGLVEIVNDLMGVYDKNNDEVVSQDDFVNGIPGTVDELNPEFENMEKLEKERRLREFNEEIDENSDGKATFRELYDYVDPQNFRLASKEVNDIMMLTDANNDEKLSLEELLERDWLLARSSLLSARSSLHDEM</sequence>
<dbReference type="CDD" id="cd16225">
    <property type="entry name" value="EFh_CREC_cab45"/>
    <property type="match status" value="1"/>
</dbReference>
<evidence type="ECO:0000256" key="1">
    <source>
        <dbReference type="ARBA" id="ARBA00022723"/>
    </source>
</evidence>
<dbReference type="OMA" id="MNEYSAL"/>
<dbReference type="UCSC" id="C56C10.9">
    <property type="organism name" value="c. elegans"/>
</dbReference>
<keyword evidence="6" id="KW-0325">Glycoprotein</keyword>
<keyword evidence="13" id="KW-1185">Reference proteome</keyword>
<dbReference type="InParanoid" id="Q18887"/>
<keyword evidence="1" id="KW-0479">Metal-binding</keyword>
<dbReference type="GO" id="GO:0005796">
    <property type="term" value="C:Golgi lumen"/>
    <property type="evidence" value="ECO:0007669"/>
    <property type="project" value="UniProtKB-SubCell"/>
</dbReference>
<dbReference type="PeptideAtlas" id="Q18887"/>
<dbReference type="STRING" id="6239.C56C10.9.1"/>
<evidence type="ECO:0000259" key="11">
    <source>
        <dbReference type="PROSITE" id="PS50222"/>
    </source>
</evidence>
<name>Q18887_CAEEL</name>
<reference evidence="12 13" key="1">
    <citation type="journal article" date="1998" name="Science">
        <title>Genome sequence of the nematode C. elegans: a platform for investigating biology.</title>
        <authorList>
            <consortium name="The C. elegans sequencing consortium"/>
            <person name="Sulson J.E."/>
            <person name="Waterston R."/>
        </authorList>
    </citation>
    <scope>NUCLEOTIDE SEQUENCE [LARGE SCALE GENOMIC DNA]</scope>
    <source>
        <strain evidence="12 13">Bristol N2</strain>
    </source>
</reference>
<dbReference type="GO" id="GO:0017156">
    <property type="term" value="P:calcium-ion regulated exocytosis"/>
    <property type="evidence" value="ECO:0000318"/>
    <property type="project" value="GO_Central"/>
</dbReference>
<dbReference type="PIR" id="T15849">
    <property type="entry name" value="T15849"/>
</dbReference>
<dbReference type="FunCoup" id="Q18887">
    <property type="interactions" value="1311"/>
</dbReference>
<dbReference type="WormBase" id="C56C10.9">
    <property type="protein sequence ID" value="CE02574"/>
    <property type="gene ID" value="WBGene00016965"/>
</dbReference>
<dbReference type="InterPro" id="IPR027240">
    <property type="entry name" value="CAB45_EFh"/>
</dbReference>
<keyword evidence="5" id="KW-0333">Golgi apparatus</keyword>
<evidence type="ECO:0000256" key="6">
    <source>
        <dbReference type="ARBA" id="ARBA00023180"/>
    </source>
</evidence>
<feature type="signal peptide" evidence="10">
    <location>
        <begin position="1"/>
        <end position="16"/>
    </location>
</feature>
<dbReference type="InterPro" id="IPR002048">
    <property type="entry name" value="EF_hand_dom"/>
</dbReference>
<evidence type="ECO:0000256" key="4">
    <source>
        <dbReference type="ARBA" id="ARBA00022837"/>
    </source>
</evidence>
<dbReference type="SMART" id="SM00054">
    <property type="entry name" value="EFh"/>
    <property type="match status" value="4"/>
</dbReference>
<dbReference type="GeneID" id="183859"/>
<dbReference type="PANTHER" id="PTHR10827:SF98">
    <property type="entry name" value="45 KDA CALCIUM-BINDING PROTEIN"/>
    <property type="match status" value="1"/>
</dbReference>
<evidence type="ECO:0000256" key="5">
    <source>
        <dbReference type="ARBA" id="ARBA00023034"/>
    </source>
</evidence>
<evidence type="ECO:0000256" key="3">
    <source>
        <dbReference type="ARBA" id="ARBA00022737"/>
    </source>
</evidence>
<keyword evidence="3" id="KW-0677">Repeat</keyword>
<evidence type="ECO:0000313" key="14">
    <source>
        <dbReference type="WormBase" id="C56C10.9"/>
    </source>
</evidence>
<dbReference type="InterPro" id="IPR011992">
    <property type="entry name" value="EF-hand-dom_pair"/>
</dbReference>
<dbReference type="EMBL" id="BX284602">
    <property type="protein sequence ID" value="CCD68180.1"/>
    <property type="molecule type" value="Genomic_DNA"/>
</dbReference>
<dbReference type="GO" id="GO:0005783">
    <property type="term" value="C:endoplasmic reticulum"/>
    <property type="evidence" value="ECO:0000318"/>
    <property type="project" value="GO_Central"/>
</dbReference>
<accession>Q18887</accession>
<dbReference type="OrthoDB" id="9978834at2759"/>
<dbReference type="Gene3D" id="1.10.238.10">
    <property type="entry name" value="EF-hand"/>
    <property type="match status" value="3"/>
</dbReference>
<evidence type="ECO:0000256" key="9">
    <source>
        <dbReference type="ARBA" id="ARBA00031511"/>
    </source>
</evidence>
<dbReference type="DIP" id="DIP-26645N"/>